<dbReference type="PANTHER" id="PTHR38031:SF1">
    <property type="entry name" value="SULFUR CARRIER PROTEIN CYSO"/>
    <property type="match status" value="1"/>
</dbReference>
<dbReference type="EMBL" id="DTLB01000027">
    <property type="protein sequence ID" value="HFW32248.1"/>
    <property type="molecule type" value="Genomic_DNA"/>
</dbReference>
<dbReference type="AlphaFoldDB" id="A0A7C3RDI7"/>
<dbReference type="InterPro" id="IPR010038">
    <property type="entry name" value="MoaD_arc-typ"/>
</dbReference>
<reference evidence="2" key="1">
    <citation type="journal article" date="2020" name="mSystems">
        <title>Genome- and Community-Level Interaction Insights into Carbon Utilization and Element Cycling Functions of Hydrothermarchaeota in Hydrothermal Sediment.</title>
        <authorList>
            <person name="Zhou Z."/>
            <person name="Liu Y."/>
            <person name="Xu W."/>
            <person name="Pan J."/>
            <person name="Luo Z.H."/>
            <person name="Li M."/>
        </authorList>
    </citation>
    <scope>NUCLEOTIDE SEQUENCE [LARGE SCALE GENOMIC DNA]</scope>
    <source>
        <strain evidence="1">SpSt-12</strain>
        <strain evidence="2">SpSt-87</strain>
    </source>
</reference>
<dbReference type="NCBIfam" id="NF041918">
    <property type="entry name" value="SAMP1"/>
    <property type="match status" value="1"/>
</dbReference>
<dbReference type="Gene3D" id="3.10.20.30">
    <property type="match status" value="1"/>
</dbReference>
<proteinExistence type="predicted"/>
<sequence>MVRVKLFANFREAAGVREVKVEASNVGELLEKLTKMFPKLEMLFYEKGVLRDYVNVMVNGRNIRGELSYPLKDDDEVAVFPPVSGG</sequence>
<dbReference type="CDD" id="cd17505">
    <property type="entry name" value="Ubl_SAMP1_like"/>
    <property type="match status" value="1"/>
</dbReference>
<protein>
    <submittedName>
        <fullName evidence="2">MoaD family protein</fullName>
    </submittedName>
</protein>
<accession>A0A7C3RDI7</accession>
<evidence type="ECO:0000313" key="2">
    <source>
        <dbReference type="EMBL" id="HFW32248.1"/>
    </source>
</evidence>
<dbReference type="EMBL" id="DSCQ01000028">
    <property type="protein sequence ID" value="HET20937.1"/>
    <property type="molecule type" value="Genomic_DNA"/>
</dbReference>
<dbReference type="Pfam" id="PF02597">
    <property type="entry name" value="ThiS"/>
    <property type="match status" value="1"/>
</dbReference>
<dbReference type="PANTHER" id="PTHR38031">
    <property type="entry name" value="SULFUR CARRIER PROTEIN SLR0821-RELATED"/>
    <property type="match status" value="1"/>
</dbReference>
<comment type="caution">
    <text evidence="2">The sequence shown here is derived from an EMBL/GenBank/DDBJ whole genome shotgun (WGS) entry which is preliminary data.</text>
</comment>
<dbReference type="InterPro" id="IPR054834">
    <property type="entry name" value="SAMP1_3"/>
</dbReference>
<dbReference type="InterPro" id="IPR003749">
    <property type="entry name" value="ThiS/MoaD-like"/>
</dbReference>
<dbReference type="InterPro" id="IPR012675">
    <property type="entry name" value="Beta-grasp_dom_sf"/>
</dbReference>
<dbReference type="InterPro" id="IPR052045">
    <property type="entry name" value="Sulfur_Carrier/Prot_Modifier"/>
</dbReference>
<name>A0A7C3RDI7_ARCFL</name>
<dbReference type="NCBIfam" id="TIGR01687">
    <property type="entry name" value="moaD_arch"/>
    <property type="match status" value="1"/>
</dbReference>
<evidence type="ECO:0000313" key="1">
    <source>
        <dbReference type="EMBL" id="HET20937.1"/>
    </source>
</evidence>
<gene>
    <name evidence="1" type="ORF">ENN70_02280</name>
    <name evidence="2" type="ORF">ENW66_04770</name>
</gene>
<organism evidence="2">
    <name type="scientific">Archaeoglobus fulgidus</name>
    <dbReference type="NCBI Taxonomy" id="2234"/>
    <lineage>
        <taxon>Archaea</taxon>
        <taxon>Methanobacteriati</taxon>
        <taxon>Methanobacteriota</taxon>
        <taxon>Archaeoglobi</taxon>
        <taxon>Archaeoglobales</taxon>
        <taxon>Archaeoglobaceae</taxon>
        <taxon>Archaeoglobus</taxon>
    </lineage>
</organism>
<dbReference type="SUPFAM" id="SSF54285">
    <property type="entry name" value="MoaD/ThiS"/>
    <property type="match status" value="1"/>
</dbReference>
<dbReference type="InterPro" id="IPR016155">
    <property type="entry name" value="Mopterin_synth/thiamin_S_b"/>
</dbReference>